<accession>L0S5M2</accession>
<dbReference type="KEGG" id="tae:TepiRe1_2295"/>
<protein>
    <submittedName>
        <fullName evidence="2">Membrane protein-like protein</fullName>
    </submittedName>
</protein>
<organism evidence="2 3">
    <name type="scientific">Tepidanaerobacter acetatoxydans (strain DSM 21804 / JCM 16047 / Re1)</name>
    <dbReference type="NCBI Taxonomy" id="1209989"/>
    <lineage>
        <taxon>Bacteria</taxon>
        <taxon>Bacillati</taxon>
        <taxon>Bacillota</taxon>
        <taxon>Clostridia</taxon>
        <taxon>Thermosediminibacterales</taxon>
        <taxon>Tepidanaerobacteraceae</taxon>
        <taxon>Tepidanaerobacter</taxon>
    </lineage>
</organism>
<dbReference type="KEGG" id="tep:TepRe1_2132"/>
<dbReference type="GO" id="GO:0005576">
    <property type="term" value="C:extracellular region"/>
    <property type="evidence" value="ECO:0007669"/>
    <property type="project" value="InterPro"/>
</dbReference>
<dbReference type="InterPro" id="IPR024529">
    <property type="entry name" value="ECF_trnsprt_substrate-spec"/>
</dbReference>
<dbReference type="Proteomes" id="UP000010802">
    <property type="component" value="Chromosome"/>
</dbReference>
<dbReference type="InterPro" id="IPR003842">
    <property type="entry name" value="Vacuolating_cytotoxin"/>
</dbReference>
<keyword evidence="1" id="KW-0812">Transmembrane</keyword>
<keyword evidence="1" id="KW-0472">Membrane</keyword>
<feature type="transmembrane region" description="Helical" evidence="1">
    <location>
        <begin position="83"/>
        <end position="105"/>
    </location>
</feature>
<keyword evidence="3" id="KW-1185">Reference proteome</keyword>
<dbReference type="STRING" id="1209989.TepRe1_2132"/>
<dbReference type="PATRIC" id="fig|1209989.3.peg.2636"/>
<keyword evidence="1" id="KW-1133">Transmembrane helix</keyword>
<dbReference type="GO" id="GO:0022857">
    <property type="term" value="F:transmembrane transporter activity"/>
    <property type="evidence" value="ECO:0007669"/>
    <property type="project" value="InterPro"/>
</dbReference>
<accession>F4LRB9</accession>
<dbReference type="RefSeq" id="WP_013779175.1">
    <property type="nucleotide sequence ID" value="NC_015519.1"/>
</dbReference>
<dbReference type="Pfam" id="PF12822">
    <property type="entry name" value="ECF_trnsprt"/>
    <property type="match status" value="1"/>
</dbReference>
<name>F4LRB9_TEPAE</name>
<sequence>MKTELTVNRRYTRTLTVSGLLGALSIVLGMTPLGFIPVPTAAGHATIMHVPAILGAILEGPMVGTLTGLIFGLYSLLRAGSALFADPLIAIGPRILIGIVTYGVYRLTRSEALAAACGTLTNTAGVMSLAVLRGYMPAAAAWMVVFTHGIPEMIIAVAITVTISRALRKSRR</sequence>
<feature type="transmembrane region" description="Helical" evidence="1">
    <location>
        <begin position="50"/>
        <end position="77"/>
    </location>
</feature>
<proteinExistence type="predicted"/>
<dbReference type="eggNOG" id="COG4684">
    <property type="taxonomic scope" value="Bacteria"/>
</dbReference>
<dbReference type="HOGENOM" id="CLU_088550_1_0_9"/>
<evidence type="ECO:0000256" key="1">
    <source>
        <dbReference type="SAM" id="Phobius"/>
    </source>
</evidence>
<dbReference type="EMBL" id="HF563609">
    <property type="protein sequence ID" value="CCP27128.1"/>
    <property type="molecule type" value="Genomic_DNA"/>
</dbReference>
<dbReference type="PRINTS" id="PR01656">
    <property type="entry name" value="VACCYTOTOXIN"/>
</dbReference>
<evidence type="ECO:0000313" key="2">
    <source>
        <dbReference type="EMBL" id="CCP27128.1"/>
    </source>
</evidence>
<evidence type="ECO:0000313" key="3">
    <source>
        <dbReference type="Proteomes" id="UP000010802"/>
    </source>
</evidence>
<gene>
    <name evidence="2" type="ordered locus">TEPIRE1_2295</name>
</gene>
<reference evidence="3" key="1">
    <citation type="journal article" date="2013" name="Genome Announc.">
        <title>First genome sequence of a syntrophic acetate-oxidizing bacterium, Tepidanaerobacter acetatoxydans strain Re1.</title>
        <authorList>
            <person name="Manzoor S."/>
            <person name="Bongcam-Rudloff E."/>
            <person name="Schnurer A."/>
            <person name="Muller B."/>
        </authorList>
    </citation>
    <scope>NUCLEOTIDE SEQUENCE [LARGE SCALE GENOMIC DNA]</scope>
    <source>
        <strain evidence="3">Re1</strain>
    </source>
</reference>
<dbReference type="AlphaFoldDB" id="F4LRB9"/>
<feature type="transmembrane region" description="Helical" evidence="1">
    <location>
        <begin position="138"/>
        <end position="163"/>
    </location>
</feature>
<dbReference type="OrthoDB" id="9813540at2"/>
<feature type="transmembrane region" description="Helical" evidence="1">
    <location>
        <begin position="20"/>
        <end position="38"/>
    </location>
</feature>
<dbReference type="Gene3D" id="1.10.1760.20">
    <property type="match status" value="1"/>
</dbReference>